<keyword evidence="4" id="KW-1133">Transmembrane helix</keyword>
<dbReference type="GO" id="GO:0016559">
    <property type="term" value="P:peroxisome fission"/>
    <property type="evidence" value="ECO:0007669"/>
    <property type="project" value="InterPro"/>
</dbReference>
<proteinExistence type="predicted"/>
<dbReference type="AlphaFoldDB" id="A0AAV2H4P9"/>
<evidence type="ECO:0000256" key="2">
    <source>
        <dbReference type="ARBA" id="ARBA00023140"/>
    </source>
</evidence>
<evidence type="ECO:0000256" key="3">
    <source>
        <dbReference type="ARBA" id="ARBA00046271"/>
    </source>
</evidence>
<dbReference type="Proteomes" id="UP001497497">
    <property type="component" value="Unassembled WGS sequence"/>
</dbReference>
<sequence>MPLIKDSLTTLMSLLETYRGRDRIIRLLTYAAMYMGGDGKTPVQVKWRIVSSEMSGCRVILRLFDDLSMLLYNLSSNFGFKEKGVLKPLEVFIAICNQLYYPSEHISWLRQKNILNGTPTVFSLFGLLFWTLALFGEIIKSIIKIRLLNTQAKNLIKQQQLDKDSFDYSSAQNAQIKESLKKLSAERKDLLLLLIQYGSDFTNAISWFPPGILWAQKLKPSYNGILGMIASFIMLYRNWPSKT</sequence>
<feature type="transmembrane region" description="Helical" evidence="4">
    <location>
        <begin position="121"/>
        <end position="139"/>
    </location>
</feature>
<keyword evidence="1 4" id="KW-0472">Membrane</keyword>
<accession>A0AAV2H4P9</accession>
<dbReference type="GO" id="GO:0005778">
    <property type="term" value="C:peroxisomal membrane"/>
    <property type="evidence" value="ECO:0007669"/>
    <property type="project" value="UniProtKB-SubCell"/>
</dbReference>
<feature type="transmembrane region" description="Helical" evidence="4">
    <location>
        <begin position="190"/>
        <end position="209"/>
    </location>
</feature>
<dbReference type="InterPro" id="IPR026510">
    <property type="entry name" value="PEX11C_met"/>
</dbReference>
<evidence type="ECO:0000313" key="6">
    <source>
        <dbReference type="Proteomes" id="UP001497497"/>
    </source>
</evidence>
<comment type="caution">
    <text evidence="5">The sequence shown here is derived from an EMBL/GenBank/DDBJ whole genome shotgun (WGS) entry which is preliminary data.</text>
</comment>
<dbReference type="PANTHER" id="PTHR20990:SF1">
    <property type="entry name" value="PEROXISOMAL MEMBRANE PROTEIN 11C"/>
    <property type="match status" value="1"/>
</dbReference>
<keyword evidence="2" id="KW-0576">Peroxisome</keyword>
<dbReference type="PANTHER" id="PTHR20990">
    <property type="entry name" value="PEROXISOMAL BIOGENESIS FACTOR 11"/>
    <property type="match status" value="1"/>
</dbReference>
<feature type="transmembrane region" description="Helical" evidence="4">
    <location>
        <begin position="221"/>
        <end position="239"/>
    </location>
</feature>
<name>A0AAV2H4P9_LYMST</name>
<dbReference type="EMBL" id="CAXITT010000014">
    <property type="protein sequence ID" value="CAL1527209.1"/>
    <property type="molecule type" value="Genomic_DNA"/>
</dbReference>
<keyword evidence="4" id="KW-0812">Transmembrane</keyword>
<evidence type="ECO:0000256" key="4">
    <source>
        <dbReference type="SAM" id="Phobius"/>
    </source>
</evidence>
<gene>
    <name evidence="5" type="ORF">GSLYS_00001386001</name>
</gene>
<evidence type="ECO:0000256" key="1">
    <source>
        <dbReference type="ARBA" id="ARBA00023136"/>
    </source>
</evidence>
<protein>
    <recommendedName>
        <fullName evidence="7">Peroxisomal membrane protein 11C</fullName>
    </recommendedName>
</protein>
<evidence type="ECO:0008006" key="7">
    <source>
        <dbReference type="Google" id="ProtNLM"/>
    </source>
</evidence>
<reference evidence="5 6" key="1">
    <citation type="submission" date="2024-04" db="EMBL/GenBank/DDBJ databases">
        <authorList>
            <consortium name="Genoscope - CEA"/>
            <person name="William W."/>
        </authorList>
    </citation>
    <scope>NUCLEOTIDE SEQUENCE [LARGE SCALE GENOMIC DNA]</scope>
</reference>
<dbReference type="InterPro" id="IPR008733">
    <property type="entry name" value="PEX11"/>
</dbReference>
<evidence type="ECO:0000313" key="5">
    <source>
        <dbReference type="EMBL" id="CAL1527209.1"/>
    </source>
</evidence>
<keyword evidence="6" id="KW-1185">Reference proteome</keyword>
<dbReference type="Pfam" id="PF05648">
    <property type="entry name" value="PEX11"/>
    <property type="match status" value="1"/>
</dbReference>
<organism evidence="5 6">
    <name type="scientific">Lymnaea stagnalis</name>
    <name type="common">Great pond snail</name>
    <name type="synonym">Helix stagnalis</name>
    <dbReference type="NCBI Taxonomy" id="6523"/>
    <lineage>
        <taxon>Eukaryota</taxon>
        <taxon>Metazoa</taxon>
        <taxon>Spiralia</taxon>
        <taxon>Lophotrochozoa</taxon>
        <taxon>Mollusca</taxon>
        <taxon>Gastropoda</taxon>
        <taxon>Heterobranchia</taxon>
        <taxon>Euthyneura</taxon>
        <taxon>Panpulmonata</taxon>
        <taxon>Hygrophila</taxon>
        <taxon>Lymnaeoidea</taxon>
        <taxon>Lymnaeidae</taxon>
        <taxon>Lymnaea</taxon>
    </lineage>
</organism>
<comment type="subcellular location">
    <subcellularLocation>
        <location evidence="3">Peroxisome membrane</location>
    </subcellularLocation>
</comment>